<name>A0A1H7DXC5_9BURK</name>
<dbReference type="RefSeq" id="WP_090872341.1">
    <property type="nucleotide sequence ID" value="NZ_FNYE01000036.1"/>
</dbReference>
<proteinExistence type="predicted"/>
<dbReference type="Pfam" id="PF00092">
    <property type="entry name" value="VWA"/>
    <property type="match status" value="1"/>
</dbReference>
<dbReference type="AlphaFoldDB" id="A0A1H7DXC5"/>
<dbReference type="SUPFAM" id="SSF53300">
    <property type="entry name" value="vWA-like"/>
    <property type="match status" value="1"/>
</dbReference>
<gene>
    <name evidence="2" type="ORF">SAMN05192539_103648</name>
</gene>
<dbReference type="Gene3D" id="3.40.50.410">
    <property type="entry name" value="von Willebrand factor, type A domain"/>
    <property type="match status" value="1"/>
</dbReference>
<feature type="domain" description="VWFA" evidence="1">
    <location>
        <begin position="28"/>
        <end position="203"/>
    </location>
</feature>
<dbReference type="PROSITE" id="PS50234">
    <property type="entry name" value="VWFA"/>
    <property type="match status" value="1"/>
</dbReference>
<dbReference type="PIRSF" id="PIRSF020634">
    <property type="entry name" value="TerY_vWA"/>
    <property type="match status" value="1"/>
</dbReference>
<dbReference type="Proteomes" id="UP000198866">
    <property type="component" value="Unassembled WGS sequence"/>
</dbReference>
<evidence type="ECO:0000259" key="1">
    <source>
        <dbReference type="PROSITE" id="PS50234"/>
    </source>
</evidence>
<reference evidence="3" key="1">
    <citation type="submission" date="2016-10" db="EMBL/GenBank/DDBJ databases">
        <authorList>
            <person name="Varghese N."/>
            <person name="Submissions S."/>
        </authorList>
    </citation>
    <scope>NUCLEOTIDE SEQUENCE [LARGE SCALE GENOMIC DNA]</scope>
    <source>
        <strain evidence="3">LMG 26031</strain>
    </source>
</reference>
<sequence length="226" mass="24219">MTENENPFARQLAFGADSFADNPEPRCPCVLLLDRSGSMAGQPIDELNAGLAEFRQDLLSDGLAAKRVETTVISFGPVTIDTAFHTAHSFIPPILAAGGDTPMGAAINLAIDALESRKAEYRANGISYYRPWIFLITDGAPTDEWKAAAARVREGEAAKKFAFFAVGVNQADMGVLRQISTREPLSLSGLKFRELFQWLSGSLGSVSQSTPGTEVALKAPTGWAVV</sequence>
<dbReference type="InterPro" id="IPR011392">
    <property type="entry name" value="Tellurite-R_TerY"/>
</dbReference>
<accession>A0A1H7DXC5</accession>
<dbReference type="SMART" id="SM00327">
    <property type="entry name" value="VWA"/>
    <property type="match status" value="1"/>
</dbReference>
<dbReference type="OrthoDB" id="9806395at2"/>
<dbReference type="InterPro" id="IPR002035">
    <property type="entry name" value="VWF_A"/>
</dbReference>
<evidence type="ECO:0000313" key="2">
    <source>
        <dbReference type="EMBL" id="SEK06218.1"/>
    </source>
</evidence>
<dbReference type="EMBL" id="FNYE01000036">
    <property type="protein sequence ID" value="SEK06218.1"/>
    <property type="molecule type" value="Genomic_DNA"/>
</dbReference>
<evidence type="ECO:0000313" key="3">
    <source>
        <dbReference type="Proteomes" id="UP000198866"/>
    </source>
</evidence>
<dbReference type="STRING" id="667676.SAMN05192539_103648"/>
<dbReference type="InterPro" id="IPR036465">
    <property type="entry name" value="vWFA_dom_sf"/>
</dbReference>
<keyword evidence="3" id="KW-1185">Reference proteome</keyword>
<protein>
    <submittedName>
        <fullName evidence="2">Uncharacterized conserved protein YegL, contains vWA domain of TerY type</fullName>
    </submittedName>
</protein>
<organism evidence="2 3">
    <name type="scientific">Paraburkholderia diazotrophica</name>
    <dbReference type="NCBI Taxonomy" id="667676"/>
    <lineage>
        <taxon>Bacteria</taxon>
        <taxon>Pseudomonadati</taxon>
        <taxon>Pseudomonadota</taxon>
        <taxon>Betaproteobacteria</taxon>
        <taxon>Burkholderiales</taxon>
        <taxon>Burkholderiaceae</taxon>
        <taxon>Paraburkholderia</taxon>
    </lineage>
</organism>